<dbReference type="OrthoDB" id="191723at2759"/>
<evidence type="ECO:0000256" key="1">
    <source>
        <dbReference type="ARBA" id="ARBA00005209"/>
    </source>
</evidence>
<dbReference type="InterPro" id="IPR005854">
    <property type="entry name" value="PurF"/>
</dbReference>
<proteinExistence type="inferred from homology"/>
<dbReference type="PANTHER" id="PTHR11907">
    <property type="entry name" value="AMIDOPHOSPHORIBOSYLTRANSFERASE"/>
    <property type="match status" value="1"/>
</dbReference>
<dbReference type="InterPro" id="IPR029055">
    <property type="entry name" value="Ntn_hydrolases_N"/>
</dbReference>
<name>A0A8J6CCP7_DIALT</name>
<feature type="domain" description="Ubiquitin-like" evidence="8">
    <location>
        <begin position="1"/>
        <end position="74"/>
    </location>
</feature>
<feature type="domain" description="Glutamine amidotransferase type-2" evidence="9">
    <location>
        <begin position="75"/>
        <end position="319"/>
    </location>
</feature>
<evidence type="ECO:0000259" key="9">
    <source>
        <dbReference type="PROSITE" id="PS51278"/>
    </source>
</evidence>
<keyword evidence="7" id="KW-0315">Glutamine amidotransferase</keyword>
<evidence type="ECO:0000313" key="10">
    <source>
        <dbReference type="EMBL" id="KAG8470092.1"/>
    </source>
</evidence>
<sequence length="613" mass="66557">MQVFVRAERSHAFAVRPETTVDELHALVRARLGAAAPPRLALGGRAIADGRVALREYGVGNGSTLDALGRLRGGCAVVAVVLADESMHVNQMIFDALTVLQHRGQDAAGIVTNEGKKLHLRKGNGLVASVFTQDSMLQMRGAMGIGHCRYPTAGSSSSAEAQPLYTNYPYGLCISHNGNLTNAHALKGDVEAHCRHVNTASDSELLLSVFAQGLAKVRSEGTDTLDADAIFYACSVAFKKCVGGFAVALLINDVGVVCFRDPFGIRPLMFGRRAQTHGRYDYAIASESVGVDMLTDSSGELFELVRDLAPGEAVFFPKGGLPPLSRHCVPSARLCPCLFEYVYFARPDSVMDGVAVYEARLRMGTTLAAKIQRQLGPMWEEIDVVIPVPDTSRTSALSLAEALNRPYREGFIKNRYIARTFIMPGHEARKKGVRVKLNTIKSEFKNKAVLLVDDSIVRGTTCSEIVQMARDAGAAKVFFSSAAPAVRYPNVYGINIPTKRELIAHGREEAEIAELIGADWVAYQELADLKAAVQDINPALRGCTFEASVFDGDYLTGDIGEDYFARDEEDRSRHGRGGGEINIVQIPRALSMKDRRPSMGNAQRVAYLGETQD</sequence>
<dbReference type="GO" id="GO:0009113">
    <property type="term" value="P:purine nucleobase biosynthetic process"/>
    <property type="evidence" value="ECO:0007669"/>
    <property type="project" value="InterPro"/>
</dbReference>
<dbReference type="PROSITE" id="PS51278">
    <property type="entry name" value="GATASE_TYPE_2"/>
    <property type="match status" value="1"/>
</dbReference>
<evidence type="ECO:0000259" key="8">
    <source>
        <dbReference type="PROSITE" id="PS50053"/>
    </source>
</evidence>
<protein>
    <recommendedName>
        <fullName evidence="3">amidophosphoribosyltransferase</fullName>
        <ecNumber evidence="3">2.4.2.14</ecNumber>
    </recommendedName>
</protein>
<dbReference type="NCBIfam" id="TIGR01134">
    <property type="entry name" value="purF"/>
    <property type="match status" value="1"/>
</dbReference>
<keyword evidence="11" id="KW-1185">Reference proteome</keyword>
<dbReference type="EC" id="2.4.2.14" evidence="3"/>
<keyword evidence="5" id="KW-0808">Transferase</keyword>
<dbReference type="SUPFAM" id="SSF56235">
    <property type="entry name" value="N-terminal nucleophile aminohydrolases (Ntn hydrolases)"/>
    <property type="match status" value="1"/>
</dbReference>
<evidence type="ECO:0000256" key="2">
    <source>
        <dbReference type="ARBA" id="ARBA00010138"/>
    </source>
</evidence>
<comment type="caution">
    <text evidence="10">The sequence shown here is derived from an EMBL/GenBank/DDBJ whole genome shotgun (WGS) entry which is preliminary data.</text>
</comment>
<dbReference type="EMBL" id="JAGTXO010000001">
    <property type="protein sequence ID" value="KAG8470092.1"/>
    <property type="molecule type" value="Genomic_DNA"/>
</dbReference>
<evidence type="ECO:0000313" key="11">
    <source>
        <dbReference type="Proteomes" id="UP000751190"/>
    </source>
</evidence>
<dbReference type="Gene3D" id="3.10.20.90">
    <property type="entry name" value="Phosphatidylinositol 3-kinase Catalytic Subunit, Chain A, domain 1"/>
    <property type="match status" value="1"/>
</dbReference>
<dbReference type="CDD" id="cd06223">
    <property type="entry name" value="PRTases_typeI"/>
    <property type="match status" value="1"/>
</dbReference>
<dbReference type="Gene3D" id="3.40.50.2020">
    <property type="match status" value="1"/>
</dbReference>
<evidence type="ECO:0000256" key="7">
    <source>
        <dbReference type="ARBA" id="ARBA00022962"/>
    </source>
</evidence>
<evidence type="ECO:0000256" key="6">
    <source>
        <dbReference type="ARBA" id="ARBA00022755"/>
    </source>
</evidence>
<dbReference type="InterPro" id="IPR029071">
    <property type="entry name" value="Ubiquitin-like_domsf"/>
</dbReference>
<dbReference type="Gene3D" id="3.60.20.10">
    <property type="entry name" value="Glutamine Phosphoribosylpyrophosphate, subunit 1, domain 1"/>
    <property type="match status" value="1"/>
</dbReference>
<keyword evidence="6" id="KW-0658">Purine biosynthesis</keyword>
<comment type="similarity">
    <text evidence="2">In the C-terminal section; belongs to the purine/pyrimidine phosphoribosyltransferase family.</text>
</comment>
<dbReference type="SUPFAM" id="SSF53271">
    <property type="entry name" value="PRTase-like"/>
    <property type="match status" value="1"/>
</dbReference>
<comment type="pathway">
    <text evidence="1">Purine metabolism; IMP biosynthesis via de novo pathway; N(1)-(5-phospho-D-ribosyl)glycinamide from 5-phospho-alpha-D-ribose 1-diphosphate: step 1/2.</text>
</comment>
<dbReference type="OMA" id="QPKGDHV"/>
<evidence type="ECO:0000256" key="4">
    <source>
        <dbReference type="ARBA" id="ARBA00022676"/>
    </source>
</evidence>
<evidence type="ECO:0000256" key="5">
    <source>
        <dbReference type="ARBA" id="ARBA00022679"/>
    </source>
</evidence>
<dbReference type="Proteomes" id="UP000751190">
    <property type="component" value="Unassembled WGS sequence"/>
</dbReference>
<dbReference type="PROSITE" id="PS50053">
    <property type="entry name" value="UBIQUITIN_2"/>
    <property type="match status" value="1"/>
</dbReference>
<dbReference type="SUPFAM" id="SSF54236">
    <property type="entry name" value="Ubiquitin-like"/>
    <property type="match status" value="1"/>
</dbReference>
<reference evidence="10" key="1">
    <citation type="submission" date="2021-05" db="EMBL/GenBank/DDBJ databases">
        <title>The genome of the haptophyte Pavlova lutheri (Diacronema luteri, Pavlovales) - a model for lipid biosynthesis in eukaryotic algae.</title>
        <authorList>
            <person name="Hulatt C.J."/>
            <person name="Posewitz M.C."/>
        </authorList>
    </citation>
    <scope>NUCLEOTIDE SEQUENCE</scope>
    <source>
        <strain evidence="10">NIVA-4/92</strain>
    </source>
</reference>
<dbReference type="HAMAP" id="MF_01931">
    <property type="entry name" value="PurF"/>
    <property type="match status" value="1"/>
</dbReference>
<dbReference type="InterPro" id="IPR000626">
    <property type="entry name" value="Ubiquitin-like_dom"/>
</dbReference>
<dbReference type="AlphaFoldDB" id="A0A8J6CCP7"/>
<dbReference type="InterPro" id="IPR029057">
    <property type="entry name" value="PRTase-like"/>
</dbReference>
<dbReference type="UniPathway" id="UPA00074">
    <property type="reaction ID" value="UER00124"/>
</dbReference>
<accession>A0A8J6CCP7</accession>
<dbReference type="Pfam" id="PF13522">
    <property type="entry name" value="GATase_6"/>
    <property type="match status" value="1"/>
</dbReference>
<dbReference type="InterPro" id="IPR017932">
    <property type="entry name" value="GATase_2_dom"/>
</dbReference>
<keyword evidence="4" id="KW-0328">Glycosyltransferase</keyword>
<dbReference type="GO" id="GO:0004044">
    <property type="term" value="F:amidophosphoribosyltransferase activity"/>
    <property type="evidence" value="ECO:0007669"/>
    <property type="project" value="UniProtKB-EC"/>
</dbReference>
<gene>
    <name evidence="10" type="ORF">KFE25_008513</name>
</gene>
<organism evidence="10 11">
    <name type="scientific">Diacronema lutheri</name>
    <name type="common">Unicellular marine alga</name>
    <name type="synonym">Monochrysis lutheri</name>
    <dbReference type="NCBI Taxonomy" id="2081491"/>
    <lineage>
        <taxon>Eukaryota</taxon>
        <taxon>Haptista</taxon>
        <taxon>Haptophyta</taxon>
        <taxon>Pavlovophyceae</taxon>
        <taxon>Pavlovales</taxon>
        <taxon>Pavlovaceae</taxon>
        <taxon>Diacronema</taxon>
    </lineage>
</organism>
<dbReference type="InterPro" id="IPR035584">
    <property type="entry name" value="PurF_N"/>
</dbReference>
<dbReference type="GO" id="GO:0006189">
    <property type="term" value="P:'de novo' IMP biosynthetic process"/>
    <property type="evidence" value="ECO:0007669"/>
    <property type="project" value="UniProtKB-UniPathway"/>
</dbReference>
<dbReference type="SMART" id="SM00213">
    <property type="entry name" value="UBQ"/>
    <property type="match status" value="1"/>
</dbReference>
<evidence type="ECO:0000256" key="3">
    <source>
        <dbReference type="ARBA" id="ARBA00011941"/>
    </source>
</evidence>
<dbReference type="InterPro" id="IPR000836">
    <property type="entry name" value="PRTase_dom"/>
</dbReference>
<dbReference type="CDD" id="cd00715">
    <property type="entry name" value="GPATase_N"/>
    <property type="match status" value="1"/>
</dbReference>